<organism evidence="1">
    <name type="scientific">bioreactor metagenome</name>
    <dbReference type="NCBI Taxonomy" id="1076179"/>
    <lineage>
        <taxon>unclassified sequences</taxon>
        <taxon>metagenomes</taxon>
        <taxon>ecological metagenomes</taxon>
    </lineage>
</organism>
<gene>
    <name evidence="1" type="ORF">SDC9_157537</name>
</gene>
<proteinExistence type="predicted"/>
<name>A0A645F9K7_9ZZZZ</name>
<evidence type="ECO:0000313" key="1">
    <source>
        <dbReference type="EMBL" id="MPN10242.1"/>
    </source>
</evidence>
<reference evidence="1" key="1">
    <citation type="submission" date="2019-08" db="EMBL/GenBank/DDBJ databases">
        <authorList>
            <person name="Kucharzyk K."/>
            <person name="Murdoch R.W."/>
            <person name="Higgins S."/>
            <person name="Loffler F."/>
        </authorList>
    </citation>
    <scope>NUCLEOTIDE SEQUENCE</scope>
</reference>
<protein>
    <submittedName>
        <fullName evidence="1">Uncharacterized protein</fullName>
    </submittedName>
</protein>
<dbReference type="EMBL" id="VSSQ01056390">
    <property type="protein sequence ID" value="MPN10242.1"/>
    <property type="molecule type" value="Genomic_DNA"/>
</dbReference>
<dbReference type="AlphaFoldDB" id="A0A645F9K7"/>
<sequence length="57" mass="6227">MRHGADGRRPHPAGENRDTPAFIVARISQHISDGVDQLKVSQKGLCYHLGAQRIAGH</sequence>
<accession>A0A645F9K7</accession>
<comment type="caution">
    <text evidence="1">The sequence shown here is derived from an EMBL/GenBank/DDBJ whole genome shotgun (WGS) entry which is preliminary data.</text>
</comment>